<evidence type="ECO:0000313" key="2">
    <source>
        <dbReference type="Proteomes" id="UP000234681"/>
    </source>
</evidence>
<evidence type="ECO:0000313" key="1">
    <source>
        <dbReference type="EMBL" id="EDM08071.1"/>
    </source>
</evidence>
<protein>
    <submittedName>
        <fullName evidence="1">RCG54132</fullName>
    </submittedName>
</protein>
<gene>
    <name evidence="1" type="ORF">rCG_54132</name>
</gene>
<reference evidence="1 2" key="1">
    <citation type="submission" date="2005-09" db="EMBL/GenBank/DDBJ databases">
        <authorList>
            <person name="Mural R.J."/>
            <person name="Li P.W."/>
            <person name="Adams M.D."/>
            <person name="Amanatides P.G."/>
            <person name="Baden-Tillson H."/>
            <person name="Barnstead M."/>
            <person name="Chin S.H."/>
            <person name="Dew I."/>
            <person name="Evans C.A."/>
            <person name="Ferriera S."/>
            <person name="Flanigan M."/>
            <person name="Fosler C."/>
            <person name="Glodek A."/>
            <person name="Gu Z."/>
            <person name="Holt R.A."/>
            <person name="Jennings D."/>
            <person name="Kraft C.L."/>
            <person name="Lu F."/>
            <person name="Nguyen T."/>
            <person name="Nusskern D.R."/>
            <person name="Pfannkoch C.M."/>
            <person name="Sitter C."/>
            <person name="Sutton G.G."/>
            <person name="Venter J.C."/>
            <person name="Wang Z."/>
            <person name="Woodage T."/>
            <person name="Zheng X.H."/>
            <person name="Zhong F."/>
        </authorList>
    </citation>
    <scope>NUCLEOTIDE SEQUENCE [LARGE SCALE GENOMIC DNA]</scope>
    <source>
        <strain>BN</strain>
        <strain evidence="2">Sprague-Dawley</strain>
    </source>
</reference>
<feature type="non-terminal residue" evidence="1">
    <location>
        <position position="8"/>
    </location>
</feature>
<accession>A6J913</accession>
<dbReference type="Proteomes" id="UP000234681">
    <property type="component" value="Chromosome 1"/>
</dbReference>
<sequence>MTAILTRQ</sequence>
<proteinExistence type="predicted"/>
<dbReference type="EMBL" id="CH473979">
    <property type="protein sequence ID" value="EDM08071.1"/>
    <property type="molecule type" value="Genomic_DNA"/>
</dbReference>
<name>A6J913_RAT</name>
<organism evidence="1 2">
    <name type="scientific">Rattus norvegicus</name>
    <name type="common">Rat</name>
    <dbReference type="NCBI Taxonomy" id="10116"/>
    <lineage>
        <taxon>Eukaryota</taxon>
        <taxon>Metazoa</taxon>
        <taxon>Chordata</taxon>
        <taxon>Craniata</taxon>
        <taxon>Vertebrata</taxon>
        <taxon>Euteleostomi</taxon>
        <taxon>Mammalia</taxon>
        <taxon>Eutheria</taxon>
        <taxon>Euarchontoglires</taxon>
        <taxon>Glires</taxon>
        <taxon>Rodentia</taxon>
        <taxon>Myomorpha</taxon>
        <taxon>Muroidea</taxon>
        <taxon>Muridae</taxon>
        <taxon>Murinae</taxon>
        <taxon>Rattus</taxon>
    </lineage>
</organism>